<accession>A0A0S4J373</accession>
<evidence type="ECO:0000256" key="1">
    <source>
        <dbReference type="SAM" id="MobiDB-lite"/>
    </source>
</evidence>
<feature type="compositionally biased region" description="Low complexity" evidence="1">
    <location>
        <begin position="199"/>
        <end position="220"/>
    </location>
</feature>
<feature type="compositionally biased region" description="Polar residues" evidence="1">
    <location>
        <begin position="155"/>
        <end position="194"/>
    </location>
</feature>
<evidence type="ECO:0000313" key="3">
    <source>
        <dbReference type="EMBL" id="CUG72127.1"/>
    </source>
</evidence>
<proteinExistence type="predicted"/>
<feature type="transmembrane region" description="Helical" evidence="2">
    <location>
        <begin position="1089"/>
        <end position="1107"/>
    </location>
</feature>
<feature type="transmembrane region" description="Helical" evidence="2">
    <location>
        <begin position="1119"/>
        <end position="1139"/>
    </location>
</feature>
<feature type="transmembrane region" description="Helical" evidence="2">
    <location>
        <begin position="773"/>
        <end position="796"/>
    </location>
</feature>
<protein>
    <submittedName>
        <fullName evidence="3">Transmembrane protein, putative</fullName>
    </submittedName>
</protein>
<reference evidence="4" key="1">
    <citation type="submission" date="2015-09" db="EMBL/GenBank/DDBJ databases">
        <authorList>
            <consortium name="Pathogen Informatics"/>
        </authorList>
    </citation>
    <scope>NUCLEOTIDE SEQUENCE [LARGE SCALE GENOMIC DNA]</scope>
    <source>
        <strain evidence="4">Lake Konstanz</strain>
    </source>
</reference>
<feature type="transmembrane region" description="Helical" evidence="2">
    <location>
        <begin position="1181"/>
        <end position="1198"/>
    </location>
</feature>
<evidence type="ECO:0000256" key="2">
    <source>
        <dbReference type="SAM" id="Phobius"/>
    </source>
</evidence>
<feature type="non-terminal residue" evidence="3">
    <location>
        <position position="1"/>
    </location>
</feature>
<dbReference type="EMBL" id="CYKH01000952">
    <property type="protein sequence ID" value="CUG72127.1"/>
    <property type="molecule type" value="Genomic_DNA"/>
</dbReference>
<feature type="compositionally biased region" description="Polar residues" evidence="1">
    <location>
        <begin position="365"/>
        <end position="374"/>
    </location>
</feature>
<dbReference type="VEuPathDB" id="TriTrypDB:BSAL_83850"/>
<keyword evidence="2" id="KW-1133">Transmembrane helix</keyword>
<gene>
    <name evidence="3" type="ORF">BSAL_83850</name>
</gene>
<feature type="region of interest" description="Disordered" evidence="1">
    <location>
        <begin position="365"/>
        <end position="384"/>
    </location>
</feature>
<feature type="region of interest" description="Disordered" evidence="1">
    <location>
        <begin position="155"/>
        <end position="277"/>
    </location>
</feature>
<keyword evidence="2 3" id="KW-0812">Transmembrane</keyword>
<feature type="region of interest" description="Disordered" evidence="1">
    <location>
        <begin position="1265"/>
        <end position="1331"/>
    </location>
</feature>
<feature type="compositionally biased region" description="Basic and acidic residues" evidence="1">
    <location>
        <begin position="1377"/>
        <end position="1390"/>
    </location>
</feature>
<feature type="transmembrane region" description="Helical" evidence="2">
    <location>
        <begin position="1146"/>
        <end position="1169"/>
    </location>
</feature>
<keyword evidence="2" id="KW-0472">Membrane</keyword>
<keyword evidence="4" id="KW-1185">Reference proteome</keyword>
<feature type="compositionally biased region" description="Polar residues" evidence="1">
    <location>
        <begin position="1291"/>
        <end position="1304"/>
    </location>
</feature>
<feature type="compositionally biased region" description="Acidic residues" evidence="1">
    <location>
        <begin position="1269"/>
        <end position="1283"/>
    </location>
</feature>
<evidence type="ECO:0000313" key="4">
    <source>
        <dbReference type="Proteomes" id="UP000051952"/>
    </source>
</evidence>
<feature type="transmembrane region" description="Helical" evidence="2">
    <location>
        <begin position="824"/>
        <end position="847"/>
    </location>
</feature>
<feature type="transmembrane region" description="Helical" evidence="2">
    <location>
        <begin position="867"/>
        <end position="886"/>
    </location>
</feature>
<name>A0A0S4J373_BODSA</name>
<organism evidence="3 4">
    <name type="scientific">Bodo saltans</name>
    <name type="common">Flagellated protozoan</name>
    <dbReference type="NCBI Taxonomy" id="75058"/>
    <lineage>
        <taxon>Eukaryota</taxon>
        <taxon>Discoba</taxon>
        <taxon>Euglenozoa</taxon>
        <taxon>Kinetoplastea</taxon>
        <taxon>Metakinetoplastina</taxon>
        <taxon>Eubodonida</taxon>
        <taxon>Bodonidae</taxon>
        <taxon>Bodo</taxon>
    </lineage>
</organism>
<feature type="compositionally biased region" description="Low complexity" evidence="1">
    <location>
        <begin position="231"/>
        <end position="274"/>
    </location>
</feature>
<dbReference type="Proteomes" id="UP000051952">
    <property type="component" value="Unassembled WGS sequence"/>
</dbReference>
<sequence length="1423" mass="150809">HYKYKRNIHLPAAILSDADGQGITSWYPYPTTQSDCTYTFAPHSPSPFFSTFAGEGAAVVPPQSGRVKFVAASFALRPLASPLGYNIAAYPVTVAHNITIFVNSIPSSIDTTSMLASTYVDAIQLTRMGTYLSDAGYVLHLDGFPATLTSSVTEEISRSRSYGSQTPTPSMSLSQRTMSASNTSSPTVSRTPWTLTVAITPTIPRTSPSTTLSSSRTKPTVSRTPWTLTVAITPTIPRTSPSTTLSSSRTKTASESSSKSISSTRESVSKSSTATGDCPQRSLKLFDILFGSVVLSTGIDLRNGTSANNNNTNINTSVPMVVGGLLSAQTGDKLRGDSLFQCSLCSQQLFLRNLSSTTSACNGSRLKVNSSTTNSPEADDDSAISSSFMSAPSTILSSVMSTPLSQYVMFGPSGSDASIVVDRTAMLKQHAATSSSTSSMTSVLSLRALFSFEHFASLSARAQTSTTSSSLLSAAAESGVTIHAIVRGVEVAARGVTVVPATTTAAATVSQGGSCLSSSDVESSGGGDTITDPSRYSCCQFADAGARTQWQWFPLHVQLDPSTLSALTWSDPYVLRVRVPLALVDCGVANTVPLPRNSTRDFTTTTTTSSGNTTTSATTTASAFTIDIRFIASAPAKDISGIVSVGTVGSVAATSAALAAFTGSPTFAITTARVATLRALMACSFNGQVDSSGDASAIISNAASGINVTSWLLSTYSLKLSNAIELAQLDSILNWDIGAGGATTPNSDNVNGLDQQLVIAYGNTIRGGVIGNMVLLGGFLATYILATVVVLFGMVWKRFHDGQQHHRPFVIAFRTVFLENPLDVLYQWSGAVHAAGVFCLPLSVLLIPTVQLLVKQFWELTAPAVDGVVSVVTLLVLVWLVVKWLYTLLPLRGESREKENNNSSSSGILDGPFACKVVRYSLVDRTMLWDRFNLSWDRVVYSLRHCARRPADDVTVNDDEGDVGIQRYEKAKPLYSLPEAPSTLLQFFRSSLRGATYFAFCPQQHWIAIRAVAVVEPGAGEDHHAEGTKASPTNPAPLKHHHGAQVVGARLVAAGGGSSVTTTHRRIWKRQHLFCFSEFRILAVIRWELFMSIVIALANGIVQSYLLHHNDTSSSSLCLIPIIILVINYAVSIAVYFILWPSFVPAVNALTLSTNICGLAAGVAAVLAVQYTNNVSVSSNAADVTMMALLLISCIGYIRSAMDLMSVFTGVMHAWGTLSRLADLLISRAVSRQLTAGGGGNSSSVETPLALNVVDLCQLDDGGVQLVSSDDDGDNETGDDDDDHDKSLDGTPTQLNGSFLTFSPLSPGGLHREDSTGAAGSTSNSFIGIPHSDVTGVGNKSLVSANDLERAYKKGGQQLPATAAALLQQRNAASKGGQRESTKQRAENRMSPRAASMEDSLQRSQLSVNGSFAFRLDVDDDDL</sequence>
<feature type="region of interest" description="Disordered" evidence="1">
    <location>
        <begin position="1370"/>
        <end position="1405"/>
    </location>
</feature>